<proteinExistence type="predicted"/>
<keyword evidence="2" id="KW-0472">Membrane</keyword>
<feature type="transmembrane region" description="Helical" evidence="2">
    <location>
        <begin position="177"/>
        <end position="199"/>
    </location>
</feature>
<evidence type="ECO:0000313" key="4">
    <source>
        <dbReference type="Proteomes" id="UP000253094"/>
    </source>
</evidence>
<name>A0A367FNA4_9ACTN</name>
<feature type="transmembrane region" description="Helical" evidence="2">
    <location>
        <begin position="358"/>
        <end position="376"/>
    </location>
</feature>
<evidence type="ECO:0000313" key="3">
    <source>
        <dbReference type="EMBL" id="RCG31741.1"/>
    </source>
</evidence>
<comment type="caution">
    <text evidence="3">The sequence shown here is derived from an EMBL/GenBank/DDBJ whole genome shotgun (WGS) entry which is preliminary data.</text>
</comment>
<dbReference type="RefSeq" id="WP_114028311.1">
    <property type="nucleotide sequence ID" value="NZ_QOIL01000004.1"/>
</dbReference>
<feature type="transmembrane region" description="Helical" evidence="2">
    <location>
        <begin position="115"/>
        <end position="137"/>
    </location>
</feature>
<feature type="compositionally biased region" description="Low complexity" evidence="1">
    <location>
        <begin position="433"/>
        <end position="443"/>
    </location>
</feature>
<feature type="transmembrane region" description="Helical" evidence="2">
    <location>
        <begin position="211"/>
        <end position="231"/>
    </location>
</feature>
<dbReference type="AlphaFoldDB" id="A0A367FNA4"/>
<keyword evidence="4" id="KW-1185">Reference proteome</keyword>
<dbReference type="OrthoDB" id="3804146at2"/>
<sequence length="472" mass="52042">MSESLRTQSTPGTSGVPYAPSVWSLPWQTLRLAGRCVLPLVMWYSAGQLVRFGLLVGGTEMSHGSMPDVRLALTMLVFIIMVMAGLIVSAGMFYSLRGSLWEMRARRADGDEPEGFVDGIGRVIIPFVVLYLSWGWYQQDVRDFVNIDIQRQSTQYGYLGAFSDFGTGQARDTAQGLIGLSYTTTLAVMIVAFVGRYFFTVWYERNQSRTAAFAVAFCELSFFYYGVQVVVSRGDWVSGRMAYGWWQDLLGKLDLRVPGWETFWGLVGEVKPYAWDALVLPAVWLTVAILMYGAYAEDAGTVIKGTRLETTAAQAGAAITERTHSLTRRGLSRFFGRWGHWVPIAHTVRLAVRGGAPLFGLFALCFAALHLGEGYARRGLEYLAGTDHPLQYWDVIFVPLDFSVDLVVTVLTTCLLAATFDIAASAERRRRAAAVSERTAETAPTDPSPRARSATSPAPLGPPVPSGRRSSR</sequence>
<feature type="region of interest" description="Disordered" evidence="1">
    <location>
        <begin position="433"/>
        <end position="472"/>
    </location>
</feature>
<keyword evidence="2" id="KW-1133">Transmembrane helix</keyword>
<evidence type="ECO:0000256" key="1">
    <source>
        <dbReference type="SAM" id="MobiDB-lite"/>
    </source>
</evidence>
<dbReference type="Proteomes" id="UP000253094">
    <property type="component" value="Unassembled WGS sequence"/>
</dbReference>
<keyword evidence="2" id="KW-0812">Transmembrane</keyword>
<gene>
    <name evidence="3" type="ORF">DQ384_09385</name>
</gene>
<feature type="transmembrane region" description="Helical" evidence="2">
    <location>
        <begin position="71"/>
        <end position="94"/>
    </location>
</feature>
<feature type="transmembrane region" description="Helical" evidence="2">
    <location>
        <begin position="37"/>
        <end position="59"/>
    </location>
</feature>
<organism evidence="3 4">
    <name type="scientific">Sphaerisporangium album</name>
    <dbReference type="NCBI Taxonomy" id="509200"/>
    <lineage>
        <taxon>Bacteria</taxon>
        <taxon>Bacillati</taxon>
        <taxon>Actinomycetota</taxon>
        <taxon>Actinomycetes</taxon>
        <taxon>Streptosporangiales</taxon>
        <taxon>Streptosporangiaceae</taxon>
        <taxon>Sphaerisporangium</taxon>
    </lineage>
</organism>
<dbReference type="EMBL" id="QOIL01000004">
    <property type="protein sequence ID" value="RCG31741.1"/>
    <property type="molecule type" value="Genomic_DNA"/>
</dbReference>
<reference evidence="3 4" key="1">
    <citation type="submission" date="2018-06" db="EMBL/GenBank/DDBJ databases">
        <title>Sphaerisporangium craniellae sp. nov., isolated from a marine sponge in the South China Sea.</title>
        <authorList>
            <person name="Li L."/>
        </authorList>
    </citation>
    <scope>NUCLEOTIDE SEQUENCE [LARGE SCALE GENOMIC DNA]</scope>
    <source>
        <strain evidence="3 4">CCTCC AA 208026</strain>
    </source>
</reference>
<accession>A0A367FNA4</accession>
<protein>
    <submittedName>
        <fullName evidence="3">Uncharacterized protein</fullName>
    </submittedName>
</protein>
<evidence type="ECO:0000256" key="2">
    <source>
        <dbReference type="SAM" id="Phobius"/>
    </source>
</evidence>
<feature type="transmembrane region" description="Helical" evidence="2">
    <location>
        <begin position="396"/>
        <end position="420"/>
    </location>
</feature>
<feature type="transmembrane region" description="Helical" evidence="2">
    <location>
        <begin position="273"/>
        <end position="295"/>
    </location>
</feature>